<proteinExistence type="predicted"/>
<dbReference type="Proteomes" id="UP000234681">
    <property type="component" value="Chromosome X"/>
</dbReference>
<gene>
    <name evidence="1" type="ORF">rCG_49912</name>
</gene>
<accession>A6K502</accession>
<dbReference type="EMBL" id="CH474019">
    <property type="protein sequence ID" value="EDL86170.1"/>
    <property type="molecule type" value="Genomic_DNA"/>
</dbReference>
<sequence>MFARIPGKGITLEMYIRNKVNKKKYKKKENCYLIGLVR</sequence>
<protein>
    <submittedName>
        <fullName evidence="1">RCG49912</fullName>
    </submittedName>
</protein>
<evidence type="ECO:0000313" key="2">
    <source>
        <dbReference type="Proteomes" id="UP000234681"/>
    </source>
</evidence>
<evidence type="ECO:0000313" key="1">
    <source>
        <dbReference type="EMBL" id="EDL86170.1"/>
    </source>
</evidence>
<name>A6K502_RAT</name>
<reference evidence="2" key="1">
    <citation type="submission" date="2005-09" db="EMBL/GenBank/DDBJ databases">
        <authorList>
            <person name="Mural R.J."/>
            <person name="Li P.W."/>
            <person name="Adams M.D."/>
            <person name="Amanatides P.G."/>
            <person name="Baden-Tillson H."/>
            <person name="Barnstead M."/>
            <person name="Chin S.H."/>
            <person name="Dew I."/>
            <person name="Evans C.A."/>
            <person name="Ferriera S."/>
            <person name="Flanigan M."/>
            <person name="Fosler C."/>
            <person name="Glodek A."/>
            <person name="Gu Z."/>
            <person name="Holt R.A."/>
            <person name="Jennings D."/>
            <person name="Kraft C.L."/>
            <person name="Lu F."/>
            <person name="Nguyen T."/>
            <person name="Nusskern D.R."/>
            <person name="Pfannkoch C.M."/>
            <person name="Sitter C."/>
            <person name="Sutton G.G."/>
            <person name="Venter J.C."/>
            <person name="Wang Z."/>
            <person name="Woodage T."/>
            <person name="Zheng X.H."/>
            <person name="Zhong F."/>
        </authorList>
    </citation>
    <scope>NUCLEOTIDE SEQUENCE [LARGE SCALE GENOMIC DNA]</scope>
    <source>
        <strain>BN</strain>
        <strain evidence="2">Sprague-Dawley</strain>
    </source>
</reference>
<dbReference type="AlphaFoldDB" id="A6K502"/>
<organism evidence="1 2">
    <name type="scientific">Rattus norvegicus</name>
    <name type="common">Rat</name>
    <dbReference type="NCBI Taxonomy" id="10116"/>
    <lineage>
        <taxon>Eukaryota</taxon>
        <taxon>Metazoa</taxon>
        <taxon>Chordata</taxon>
        <taxon>Craniata</taxon>
        <taxon>Vertebrata</taxon>
        <taxon>Euteleostomi</taxon>
        <taxon>Mammalia</taxon>
        <taxon>Eutheria</taxon>
        <taxon>Euarchontoglires</taxon>
        <taxon>Glires</taxon>
        <taxon>Rodentia</taxon>
        <taxon>Myomorpha</taxon>
        <taxon>Muroidea</taxon>
        <taxon>Muridae</taxon>
        <taxon>Murinae</taxon>
        <taxon>Rattus</taxon>
    </lineage>
</organism>